<dbReference type="RefSeq" id="WP_096831470.1">
    <property type="nucleotide sequence ID" value="NZ_NXIB02000008.1"/>
</dbReference>
<organism evidence="2 3">
    <name type="scientific">Tychonema bourrellyi FEM_GT703</name>
    <dbReference type="NCBI Taxonomy" id="2040638"/>
    <lineage>
        <taxon>Bacteria</taxon>
        <taxon>Bacillati</taxon>
        <taxon>Cyanobacteriota</taxon>
        <taxon>Cyanophyceae</taxon>
        <taxon>Oscillatoriophycideae</taxon>
        <taxon>Oscillatoriales</taxon>
        <taxon>Microcoleaceae</taxon>
        <taxon>Tychonema</taxon>
    </lineage>
</organism>
<comment type="caution">
    <text evidence="2">The sequence shown here is derived from an EMBL/GenBank/DDBJ whole genome shotgun (WGS) entry which is preliminary data.</text>
</comment>
<protein>
    <submittedName>
        <fullName evidence="2">Uncharacterized protein</fullName>
    </submittedName>
</protein>
<evidence type="ECO:0000313" key="3">
    <source>
        <dbReference type="Proteomes" id="UP000226442"/>
    </source>
</evidence>
<accession>A0A2G4F5H4</accession>
<feature type="region of interest" description="Disordered" evidence="1">
    <location>
        <begin position="1"/>
        <end position="23"/>
    </location>
</feature>
<dbReference type="Proteomes" id="UP000226442">
    <property type="component" value="Unassembled WGS sequence"/>
</dbReference>
<sequence length="155" mass="17629">MNPKGDNEQSNPLRKLRNLPTTSKAQLIQNRETWLPRGEALAVDKAQEVMNDLYREGAEYGDGSCAFMVMKEQFEGGAGNPPQSLKDSTLHAGKCQQYIKGLRRHLAKLPSEAKPKIEQEIVKMEEALKWAEDYHNGDEPEIPRWAKPWKEQLGK</sequence>
<evidence type="ECO:0000256" key="1">
    <source>
        <dbReference type="SAM" id="MobiDB-lite"/>
    </source>
</evidence>
<gene>
    <name evidence="2" type="ORF">CP500_002565</name>
</gene>
<reference evidence="2" key="1">
    <citation type="submission" date="2017-10" db="EMBL/GenBank/DDBJ databases">
        <title>Draft genome sequence of the planktic cyanobacteria Tychonema bourrellyi isolated from alpine lentic freshwater.</title>
        <authorList>
            <person name="Tett A."/>
            <person name="Armanini F."/>
            <person name="Asnicar F."/>
            <person name="Boscaini A."/>
            <person name="Pasolli E."/>
            <person name="Zolfo M."/>
            <person name="Donati C."/>
            <person name="Salmaso N."/>
            <person name="Segata N."/>
        </authorList>
    </citation>
    <scope>NUCLEOTIDE SEQUENCE</scope>
    <source>
        <strain evidence="2">FEM_GT703</strain>
    </source>
</reference>
<name>A0A2G4F5H4_9CYAN</name>
<proteinExistence type="predicted"/>
<dbReference type="AlphaFoldDB" id="A0A2G4F5H4"/>
<dbReference type="OrthoDB" id="9920670at2"/>
<keyword evidence="3" id="KW-1185">Reference proteome</keyword>
<dbReference type="EMBL" id="NXIB02000008">
    <property type="protein sequence ID" value="PHX56988.1"/>
    <property type="molecule type" value="Genomic_DNA"/>
</dbReference>
<evidence type="ECO:0000313" key="2">
    <source>
        <dbReference type="EMBL" id="PHX56988.1"/>
    </source>
</evidence>
<feature type="region of interest" description="Disordered" evidence="1">
    <location>
        <begin position="134"/>
        <end position="155"/>
    </location>
</feature>